<comment type="subcellular location">
    <subcellularLocation>
        <location evidence="1 7">Cell membrane</location>
        <topology evidence="1 7">Multi-pass membrane protein</topology>
    </subcellularLocation>
</comment>
<keyword evidence="3 7" id="KW-1003">Cell membrane</keyword>
<keyword evidence="4 7" id="KW-0812">Transmembrane</keyword>
<organism evidence="9 10">
    <name type="scientific">Rhodococcoides trifolii</name>
    <dbReference type="NCBI Taxonomy" id="908250"/>
    <lineage>
        <taxon>Bacteria</taxon>
        <taxon>Bacillati</taxon>
        <taxon>Actinomycetota</taxon>
        <taxon>Actinomycetes</taxon>
        <taxon>Mycobacteriales</taxon>
        <taxon>Nocardiaceae</taxon>
        <taxon>Rhodococcoides</taxon>
    </lineage>
</organism>
<evidence type="ECO:0000256" key="5">
    <source>
        <dbReference type="ARBA" id="ARBA00022989"/>
    </source>
</evidence>
<reference evidence="9" key="2">
    <citation type="submission" date="2020-09" db="EMBL/GenBank/DDBJ databases">
        <authorList>
            <person name="Sun Q."/>
            <person name="Sedlacek I."/>
        </authorList>
    </citation>
    <scope>NUCLEOTIDE SEQUENCE</scope>
    <source>
        <strain evidence="9">CCM 7905</strain>
    </source>
</reference>
<evidence type="ECO:0000259" key="8">
    <source>
        <dbReference type="Pfam" id="PF09335"/>
    </source>
</evidence>
<evidence type="ECO:0000256" key="6">
    <source>
        <dbReference type="ARBA" id="ARBA00023136"/>
    </source>
</evidence>
<evidence type="ECO:0000256" key="4">
    <source>
        <dbReference type="ARBA" id="ARBA00022692"/>
    </source>
</evidence>
<feature type="transmembrane region" description="Helical" evidence="7">
    <location>
        <begin position="124"/>
        <end position="143"/>
    </location>
</feature>
<dbReference type="GO" id="GO:0005886">
    <property type="term" value="C:plasma membrane"/>
    <property type="evidence" value="ECO:0007669"/>
    <property type="project" value="UniProtKB-SubCell"/>
</dbReference>
<feature type="transmembrane region" description="Helical" evidence="7">
    <location>
        <begin position="71"/>
        <end position="93"/>
    </location>
</feature>
<dbReference type="RefSeq" id="WP_188543128.1">
    <property type="nucleotide sequence ID" value="NZ_BMCU01000001.1"/>
</dbReference>
<keyword evidence="5 7" id="KW-1133">Transmembrane helix</keyword>
<evidence type="ECO:0000256" key="7">
    <source>
        <dbReference type="RuleBase" id="RU366058"/>
    </source>
</evidence>
<evidence type="ECO:0000256" key="2">
    <source>
        <dbReference type="ARBA" id="ARBA00008640"/>
    </source>
</evidence>
<reference evidence="9" key="1">
    <citation type="journal article" date="2014" name="Int. J. Syst. Evol. Microbiol.">
        <title>Complete genome sequence of Corynebacterium casei LMG S-19264T (=DSM 44701T), isolated from a smear-ripened cheese.</title>
        <authorList>
            <consortium name="US DOE Joint Genome Institute (JGI-PGF)"/>
            <person name="Walter F."/>
            <person name="Albersmeier A."/>
            <person name="Kalinowski J."/>
            <person name="Ruckert C."/>
        </authorList>
    </citation>
    <scope>NUCLEOTIDE SEQUENCE</scope>
    <source>
        <strain evidence="9">CCM 7905</strain>
    </source>
</reference>
<sequence>MQTRSKAVLALILVIAAVVAALTIDIPDPEPLRERVAAAGAWGVVAFMAVYVLVTLTPFPASALTIASGLLFGLVTGAVIVLVAATVGSWLGFRLSRWLGRDAVARIGWARVASIDALIGRRGFLSILLIRLVPVFPLVAVNYAAGLSAVREREYVLGTVLGIIPATIGYTALGAYGTSPLSWPFLIAVVAVALIAAVAGFAAKNMRVPAA</sequence>
<feature type="domain" description="VTT" evidence="8">
    <location>
        <begin position="59"/>
        <end position="175"/>
    </location>
</feature>
<dbReference type="AlphaFoldDB" id="A0A917CQE6"/>
<feature type="transmembrane region" description="Helical" evidence="7">
    <location>
        <begin position="39"/>
        <end position="59"/>
    </location>
</feature>
<dbReference type="PANTHER" id="PTHR12677">
    <property type="entry name" value="GOLGI APPARATUS MEMBRANE PROTEIN TVP38-RELATED"/>
    <property type="match status" value="1"/>
</dbReference>
<dbReference type="Proteomes" id="UP000654257">
    <property type="component" value="Unassembled WGS sequence"/>
</dbReference>
<evidence type="ECO:0000313" key="10">
    <source>
        <dbReference type="Proteomes" id="UP000654257"/>
    </source>
</evidence>
<comment type="similarity">
    <text evidence="2 7">Belongs to the TVP38/TMEM64 family.</text>
</comment>
<keyword evidence="10" id="KW-1185">Reference proteome</keyword>
<feature type="transmembrane region" description="Helical" evidence="7">
    <location>
        <begin position="155"/>
        <end position="177"/>
    </location>
</feature>
<accession>A0A917CQE6</accession>
<feature type="transmembrane region" description="Helical" evidence="7">
    <location>
        <begin position="183"/>
        <end position="203"/>
    </location>
</feature>
<comment type="caution">
    <text evidence="9">The sequence shown here is derived from an EMBL/GenBank/DDBJ whole genome shotgun (WGS) entry which is preliminary data.</text>
</comment>
<dbReference type="Pfam" id="PF09335">
    <property type="entry name" value="VTT_dom"/>
    <property type="match status" value="1"/>
</dbReference>
<proteinExistence type="inferred from homology"/>
<dbReference type="InterPro" id="IPR032816">
    <property type="entry name" value="VTT_dom"/>
</dbReference>
<protein>
    <recommendedName>
        <fullName evidence="7">TVP38/TMEM64 family membrane protein</fullName>
    </recommendedName>
</protein>
<evidence type="ECO:0000256" key="1">
    <source>
        <dbReference type="ARBA" id="ARBA00004651"/>
    </source>
</evidence>
<dbReference type="PANTHER" id="PTHR12677:SF59">
    <property type="entry name" value="GOLGI APPARATUS MEMBRANE PROTEIN TVP38-RELATED"/>
    <property type="match status" value="1"/>
</dbReference>
<dbReference type="EMBL" id="BMCU01000001">
    <property type="protein sequence ID" value="GGF94342.1"/>
    <property type="molecule type" value="Genomic_DNA"/>
</dbReference>
<dbReference type="InterPro" id="IPR015414">
    <property type="entry name" value="TMEM64"/>
</dbReference>
<evidence type="ECO:0000313" key="9">
    <source>
        <dbReference type="EMBL" id="GGF94342.1"/>
    </source>
</evidence>
<keyword evidence="6 7" id="KW-0472">Membrane</keyword>
<evidence type="ECO:0000256" key="3">
    <source>
        <dbReference type="ARBA" id="ARBA00022475"/>
    </source>
</evidence>
<name>A0A917CQE6_9NOCA</name>
<gene>
    <name evidence="9" type="ORF">GCM10007304_05210</name>
</gene>